<gene>
    <name evidence="1" type="ORF">VR25_135</name>
</gene>
<protein>
    <submittedName>
        <fullName evidence="1">Uncharacterized protein</fullName>
    </submittedName>
</protein>
<keyword evidence="2" id="KW-1185">Reference proteome</keyword>
<reference evidence="1 2" key="1">
    <citation type="submission" date="2014-10" db="EMBL/GenBank/DDBJ databases">
        <title>VR bacteriophages - a small but diverse group of low-temperature viruses.</title>
        <authorList>
            <person name="Kaliniene L."/>
            <person name="Meskys R."/>
            <person name="Simoliunas E."/>
            <person name="Zajanckauskaite A."/>
            <person name="Truncaite L."/>
        </authorList>
    </citation>
    <scope>NUCLEOTIDE SEQUENCE [LARGE SCALE GENOMIC DNA]</scope>
</reference>
<evidence type="ECO:0000313" key="2">
    <source>
        <dbReference type="Proteomes" id="UP000030717"/>
    </source>
</evidence>
<sequence>MIYYESIGTEVVAKTITREKFKKIFDIAYKKSDYNVRFEDAFCTICPYNEDINGVIAPIVCNSHEALWDEYDSARWDI</sequence>
<accession>A0A0A7HGP0</accession>
<dbReference type="Proteomes" id="UP000030717">
    <property type="component" value="Segment"/>
</dbReference>
<organism evidence="1 2">
    <name type="scientific">Escherichia phage vB_EcoM_VR25</name>
    <dbReference type="NCBI Taxonomy" id="1567028"/>
    <lineage>
        <taxon>Viruses</taxon>
        <taxon>Duplodnaviria</taxon>
        <taxon>Heunggongvirae</taxon>
        <taxon>Uroviricota</taxon>
        <taxon>Caudoviricetes</taxon>
        <taxon>Pantevenvirales</taxon>
        <taxon>Straboviridae</taxon>
        <taxon>Tevenvirinae</taxon>
        <taxon>Gaprivervirus</taxon>
        <taxon>Gaprivervirus vr25</taxon>
    </lineage>
</organism>
<dbReference type="RefSeq" id="YP_009209877.1">
    <property type="nucleotide sequence ID" value="NC_028925.1"/>
</dbReference>
<proteinExistence type="predicted"/>
<dbReference type="GeneID" id="26636297"/>
<dbReference type="EMBL" id="KP007361">
    <property type="protein sequence ID" value="AIZ02479.1"/>
    <property type="molecule type" value="Genomic_DNA"/>
</dbReference>
<name>A0A0A7HGP0_9CAUD</name>
<dbReference type="KEGG" id="vg:26636297"/>
<evidence type="ECO:0000313" key="1">
    <source>
        <dbReference type="EMBL" id="AIZ02479.1"/>
    </source>
</evidence>